<dbReference type="FunFam" id="1.20.1250.20:FF:000001">
    <property type="entry name" value="Dicarboxylate MFS transporter"/>
    <property type="match status" value="1"/>
</dbReference>
<dbReference type="SUPFAM" id="SSF103473">
    <property type="entry name" value="MFS general substrate transporter"/>
    <property type="match status" value="1"/>
</dbReference>
<dbReference type="InterPro" id="IPR036259">
    <property type="entry name" value="MFS_trans_sf"/>
</dbReference>
<dbReference type="HOGENOM" id="CLU_001265_39_0_5"/>
<keyword evidence="3" id="KW-0813">Transport</keyword>
<dbReference type="STRING" id="1094558.ME5_01863"/>
<keyword evidence="8 9" id="KW-0472">Membrane</keyword>
<dbReference type="Gene3D" id="1.20.1250.20">
    <property type="entry name" value="MFS general substrate transporter like domains"/>
    <property type="match status" value="2"/>
</dbReference>
<dbReference type="PANTHER" id="PTHR43528">
    <property type="entry name" value="ALPHA-KETOGLUTARATE PERMEASE"/>
    <property type="match status" value="1"/>
</dbReference>
<feature type="domain" description="Major facilitator superfamily (MFS) profile" evidence="10">
    <location>
        <begin position="9"/>
        <end position="430"/>
    </location>
</feature>
<feature type="transmembrane region" description="Helical" evidence="9">
    <location>
        <begin position="82"/>
        <end position="105"/>
    </location>
</feature>
<proteinExistence type="inferred from homology"/>
<keyword evidence="7 9" id="KW-1133">Transmembrane helix</keyword>
<dbReference type="RefSeq" id="WP_008040544.1">
    <property type="nucleotide sequence ID" value="NZ_JH725147.1"/>
</dbReference>
<feature type="transmembrane region" description="Helical" evidence="9">
    <location>
        <begin position="331"/>
        <end position="352"/>
    </location>
</feature>
<dbReference type="PROSITE" id="PS00216">
    <property type="entry name" value="SUGAR_TRANSPORT_1"/>
    <property type="match status" value="1"/>
</dbReference>
<feature type="transmembrane region" description="Helical" evidence="9">
    <location>
        <begin position="21"/>
        <end position="39"/>
    </location>
</feature>
<evidence type="ECO:0000256" key="9">
    <source>
        <dbReference type="SAM" id="Phobius"/>
    </source>
</evidence>
<feature type="transmembrane region" description="Helical" evidence="9">
    <location>
        <begin position="51"/>
        <end position="70"/>
    </location>
</feature>
<keyword evidence="4" id="KW-1003">Cell membrane</keyword>
<dbReference type="InterPro" id="IPR051084">
    <property type="entry name" value="H+-coupled_symporters"/>
</dbReference>
<dbReference type="EMBL" id="AIMB01000008">
    <property type="protein sequence ID" value="EJF89312.1"/>
    <property type="molecule type" value="Genomic_DNA"/>
</dbReference>
<comment type="subcellular location">
    <subcellularLocation>
        <location evidence="1">Cell membrane</location>
        <topology evidence="1">Multi-pass membrane protein</topology>
    </subcellularLocation>
</comment>
<gene>
    <name evidence="11" type="ORF">ME5_01863</name>
</gene>
<evidence type="ECO:0000313" key="12">
    <source>
        <dbReference type="Proteomes" id="UP000008952"/>
    </source>
</evidence>
<dbReference type="AlphaFoldDB" id="J1JWC6"/>
<dbReference type="InterPro" id="IPR011701">
    <property type="entry name" value="MFS"/>
</dbReference>
<reference evidence="11 12" key="1">
    <citation type="submission" date="2012-03" db="EMBL/GenBank/DDBJ databases">
        <title>The Genome Sequence of Bartonella tamiae Th239.</title>
        <authorList>
            <consortium name="The Broad Institute Genome Sequencing Platform"/>
            <consortium name="The Broad Institute Genome Sequencing Center for Infectious Disease"/>
            <person name="Feldgarden M."/>
            <person name="Kirby J."/>
            <person name="Kosoy M."/>
            <person name="Birtles R."/>
            <person name="Probert W.S."/>
            <person name="Chiaraviglio L."/>
            <person name="Young S.K."/>
            <person name="Zeng Q."/>
            <person name="Gargeya S."/>
            <person name="Fitzgerald M."/>
            <person name="Haas B."/>
            <person name="Abouelleil A."/>
            <person name="Alvarado L."/>
            <person name="Arachchi H.M."/>
            <person name="Berlin A."/>
            <person name="Chapman S.B."/>
            <person name="Gearin G."/>
            <person name="Goldberg J."/>
            <person name="Griggs A."/>
            <person name="Gujja S."/>
            <person name="Hansen M."/>
            <person name="Heiman D."/>
            <person name="Howarth C."/>
            <person name="Larimer J."/>
            <person name="Lui A."/>
            <person name="MacDonald P.J.P."/>
            <person name="McCowen C."/>
            <person name="Montmayeur A."/>
            <person name="Murphy C."/>
            <person name="Neiman D."/>
            <person name="Pearson M."/>
            <person name="Priest M."/>
            <person name="Roberts A."/>
            <person name="Saif S."/>
            <person name="Shea T."/>
            <person name="Sisk P."/>
            <person name="Stolte C."/>
            <person name="Sykes S."/>
            <person name="Wortman J."/>
            <person name="Nusbaum C."/>
            <person name="Birren B."/>
        </authorList>
    </citation>
    <scope>NUCLEOTIDE SEQUENCE [LARGE SCALE GENOMIC DNA]</scope>
    <source>
        <strain evidence="11 12">Th239</strain>
    </source>
</reference>
<keyword evidence="6" id="KW-0769">Symport</keyword>
<dbReference type="InterPro" id="IPR020846">
    <property type="entry name" value="MFS_dom"/>
</dbReference>
<comment type="similarity">
    <text evidence="2">Belongs to the major facilitator superfamily. Metabolite:H+ Symporter (MHS) family (TC 2.A.1.6) family.</text>
</comment>
<feature type="transmembrane region" description="Helical" evidence="9">
    <location>
        <begin position="364"/>
        <end position="385"/>
    </location>
</feature>
<protein>
    <recommendedName>
        <fullName evidence="10">Major facilitator superfamily (MFS) profile domain-containing protein</fullName>
    </recommendedName>
</protein>
<evidence type="ECO:0000256" key="5">
    <source>
        <dbReference type="ARBA" id="ARBA00022692"/>
    </source>
</evidence>
<feature type="transmembrane region" description="Helical" evidence="9">
    <location>
        <begin position="405"/>
        <end position="425"/>
    </location>
</feature>
<evidence type="ECO:0000256" key="3">
    <source>
        <dbReference type="ARBA" id="ARBA00022448"/>
    </source>
</evidence>
<feature type="transmembrane region" description="Helical" evidence="9">
    <location>
        <begin position="299"/>
        <end position="319"/>
    </location>
</feature>
<dbReference type="Pfam" id="PF07690">
    <property type="entry name" value="MFS_1"/>
    <property type="match status" value="1"/>
</dbReference>
<organism evidence="11 12">
    <name type="scientific">Bartonella tamiae Th239</name>
    <dbReference type="NCBI Taxonomy" id="1094558"/>
    <lineage>
        <taxon>Bacteria</taxon>
        <taxon>Pseudomonadati</taxon>
        <taxon>Pseudomonadota</taxon>
        <taxon>Alphaproteobacteria</taxon>
        <taxon>Hyphomicrobiales</taxon>
        <taxon>Bartonellaceae</taxon>
        <taxon>Bartonella</taxon>
    </lineage>
</organism>
<feature type="transmembrane region" description="Helical" evidence="9">
    <location>
        <begin position="181"/>
        <end position="200"/>
    </location>
</feature>
<feature type="transmembrane region" description="Helical" evidence="9">
    <location>
        <begin position="230"/>
        <end position="250"/>
    </location>
</feature>
<comment type="caution">
    <text evidence="11">The sequence shown here is derived from an EMBL/GenBank/DDBJ whole genome shotgun (WGS) entry which is preliminary data.</text>
</comment>
<evidence type="ECO:0000256" key="2">
    <source>
        <dbReference type="ARBA" id="ARBA00008240"/>
    </source>
</evidence>
<dbReference type="Proteomes" id="UP000008952">
    <property type="component" value="Unassembled WGS sequence"/>
</dbReference>
<dbReference type="OrthoDB" id="9783227at2"/>
<keyword evidence="5 9" id="KW-0812">Transmembrane</keyword>
<dbReference type="eggNOG" id="COG0477">
    <property type="taxonomic scope" value="Bacteria"/>
</dbReference>
<keyword evidence="12" id="KW-1185">Reference proteome</keyword>
<dbReference type="InterPro" id="IPR005829">
    <property type="entry name" value="Sugar_transporter_CS"/>
</dbReference>
<evidence type="ECO:0000313" key="11">
    <source>
        <dbReference type="EMBL" id="EJF89312.1"/>
    </source>
</evidence>
<evidence type="ECO:0000259" key="10">
    <source>
        <dbReference type="PROSITE" id="PS50850"/>
    </source>
</evidence>
<evidence type="ECO:0000256" key="7">
    <source>
        <dbReference type="ARBA" id="ARBA00022989"/>
    </source>
</evidence>
<dbReference type="PROSITE" id="PS00217">
    <property type="entry name" value="SUGAR_TRANSPORT_2"/>
    <property type="match status" value="1"/>
</dbReference>
<accession>J1JWC6</accession>
<evidence type="ECO:0000256" key="6">
    <source>
        <dbReference type="ARBA" id="ARBA00022847"/>
    </source>
</evidence>
<evidence type="ECO:0000256" key="1">
    <source>
        <dbReference type="ARBA" id="ARBA00004651"/>
    </source>
</evidence>
<evidence type="ECO:0000256" key="4">
    <source>
        <dbReference type="ARBA" id="ARBA00022475"/>
    </source>
</evidence>
<dbReference type="PATRIC" id="fig|1094558.3.peg.1996"/>
<evidence type="ECO:0000256" key="8">
    <source>
        <dbReference type="ARBA" id="ARBA00023136"/>
    </source>
</evidence>
<sequence>MTKSNKFMTIFRVVSGNFMEMFDFMVYGYYASYIGDAFFPSDDPTASLLKSFAAFGVGFMMRPLGAFVLGAYTDRMGRKKGLLLTLTIMATGTLLLAITPDYAYIGVLAPIIVLLSRLLQGFSAGAELGGTSVYLAEISNSSNRGFYVSWQSASQQVSVIFASGLGVLMHSFFSVDFIASFGWRIPFFIGCLIVPILFYIRRSMTESKVFENNKTRPSMREVFQSIFSDYPAIVLGMMMVGMTTGTFYLITAYMPTFGRVELKLSDIDSLVITTCIGLSNFIWLPVMGAVSDRLGRKPILIGATLATIVTAFPLMMWLASNPSFGRLLSVGLWLSFVYGSYNGAMVVALTEVMPAAVRATGFSLAYSLATTIFGGFTPFICTWLINVARRHLSEENRWMADAMPGAWLTFIALLSIIAVVILYQVRAHLAKAHKVDL</sequence>
<feature type="transmembrane region" description="Helical" evidence="9">
    <location>
        <begin position="270"/>
        <end position="287"/>
    </location>
</feature>
<dbReference type="PANTHER" id="PTHR43528:SF6">
    <property type="entry name" value="CITRATE-PROTON SYMPORTER"/>
    <property type="match status" value="1"/>
</dbReference>
<dbReference type="GO" id="GO:0005886">
    <property type="term" value="C:plasma membrane"/>
    <property type="evidence" value="ECO:0007669"/>
    <property type="project" value="UniProtKB-SubCell"/>
</dbReference>
<name>J1JWC6_9HYPH</name>
<dbReference type="PROSITE" id="PS50850">
    <property type="entry name" value="MFS"/>
    <property type="match status" value="1"/>
</dbReference>
<dbReference type="NCBIfam" id="NF011656">
    <property type="entry name" value="PRK15075.1"/>
    <property type="match status" value="1"/>
</dbReference>
<dbReference type="GO" id="GO:0015293">
    <property type="term" value="F:symporter activity"/>
    <property type="evidence" value="ECO:0007669"/>
    <property type="project" value="UniProtKB-KW"/>
</dbReference>